<protein>
    <recommendedName>
        <fullName evidence="2">Fibronectin type-III domain-containing protein</fullName>
    </recommendedName>
</protein>
<proteinExistence type="predicted"/>
<evidence type="ECO:0008006" key="2">
    <source>
        <dbReference type="Google" id="ProtNLM"/>
    </source>
</evidence>
<gene>
    <name evidence="1" type="ORF">AB205_0043370</name>
</gene>
<evidence type="ECO:0000313" key="1">
    <source>
        <dbReference type="EMBL" id="PIO39755.1"/>
    </source>
</evidence>
<dbReference type="Gene3D" id="2.60.40.10">
    <property type="entry name" value="Immunoglobulins"/>
    <property type="match status" value="1"/>
</dbReference>
<sequence>MLVVYQILQIPAGVRNKTLSVVAGTSYVLQLRAALRPYKVQGFWGDWSARVTIKIPSSTAGIPADSC</sequence>
<dbReference type="EMBL" id="KV924106">
    <property type="protein sequence ID" value="PIO39755.1"/>
    <property type="molecule type" value="Genomic_DNA"/>
</dbReference>
<reference evidence="1" key="1">
    <citation type="submission" date="2017-08" db="EMBL/GenBank/DDBJ databases">
        <title>Assembly of the North American Bullfrog Genome.</title>
        <authorList>
            <person name="Warren R.L."/>
            <person name="Vandervalk B.P."/>
            <person name="Kucuk E."/>
            <person name="Birol I."/>
            <person name="Helbing C."/>
            <person name="Pandoh P."/>
            <person name="Behsaz B."/>
            <person name="Mohamadi H."/>
            <person name="Chu J."/>
            <person name="Jackman S."/>
            <person name="Hammond S.A."/>
            <person name="Veldhoen N."/>
            <person name="Kirk H."/>
            <person name="Zhao Y."/>
            <person name="Coope R."/>
            <person name="Pleasance S."/>
            <person name="Moore R."/>
            <person name="Holt R."/>
        </authorList>
    </citation>
    <scope>NUCLEOTIDE SEQUENCE</scope>
    <source>
        <strain evidence="1">Bruno</strain>
        <tissue evidence="1">Liver</tissue>
    </source>
</reference>
<accession>A0A2G9SI34</accession>
<dbReference type="AlphaFoldDB" id="A0A2G9SI34"/>
<organism evidence="1">
    <name type="scientific">Aquarana catesbeiana</name>
    <name type="common">American bullfrog</name>
    <name type="synonym">Rana catesbeiana</name>
    <dbReference type="NCBI Taxonomy" id="8400"/>
    <lineage>
        <taxon>Eukaryota</taxon>
        <taxon>Metazoa</taxon>
        <taxon>Chordata</taxon>
        <taxon>Craniata</taxon>
        <taxon>Vertebrata</taxon>
        <taxon>Euteleostomi</taxon>
        <taxon>Amphibia</taxon>
        <taxon>Batrachia</taxon>
        <taxon>Anura</taxon>
        <taxon>Neobatrachia</taxon>
        <taxon>Ranoidea</taxon>
        <taxon>Ranidae</taxon>
        <taxon>Aquarana</taxon>
    </lineage>
</organism>
<name>A0A2G9SI34_AQUCT</name>
<dbReference type="OrthoDB" id="8608526at2759"/>
<dbReference type="InterPro" id="IPR013783">
    <property type="entry name" value="Ig-like_fold"/>
</dbReference>